<dbReference type="InterPro" id="IPR017930">
    <property type="entry name" value="Myb_dom"/>
</dbReference>
<dbReference type="GO" id="GO:0003700">
    <property type="term" value="F:DNA-binding transcription factor activity"/>
    <property type="evidence" value="ECO:0007669"/>
    <property type="project" value="InterPro"/>
</dbReference>
<evidence type="ECO:0000259" key="4">
    <source>
        <dbReference type="PROSITE" id="PS51294"/>
    </source>
</evidence>
<evidence type="ECO:0000256" key="3">
    <source>
        <dbReference type="ARBA" id="ARBA00023242"/>
    </source>
</evidence>
<dbReference type="FunFam" id="1.10.10.60:FF:000002">
    <property type="entry name" value="Myb family transcription factor"/>
    <property type="match status" value="1"/>
</dbReference>
<evidence type="ECO:0000256" key="2">
    <source>
        <dbReference type="ARBA" id="ARBA00023163"/>
    </source>
</evidence>
<keyword evidence="1" id="KW-0805">Transcription regulation</keyword>
<name>A0A9D4UBD3_ADICA</name>
<comment type="caution">
    <text evidence="5">The sequence shown here is derived from an EMBL/GenBank/DDBJ whole genome shotgun (WGS) entry which is preliminary data.</text>
</comment>
<dbReference type="Proteomes" id="UP000886520">
    <property type="component" value="Chromosome 19"/>
</dbReference>
<dbReference type="Gene3D" id="1.10.10.60">
    <property type="entry name" value="Homeodomain-like"/>
    <property type="match status" value="1"/>
</dbReference>
<dbReference type="PANTHER" id="PTHR31499">
    <property type="entry name" value="MYB FAMILY TRANSCRIPTION FACTOR PHL11"/>
    <property type="match status" value="1"/>
</dbReference>
<dbReference type="SUPFAM" id="SSF46689">
    <property type="entry name" value="Homeodomain-like"/>
    <property type="match status" value="1"/>
</dbReference>
<keyword evidence="6" id="KW-1185">Reference proteome</keyword>
<dbReference type="Pfam" id="PF14379">
    <property type="entry name" value="Myb_CC_LHEQLE"/>
    <property type="match status" value="1"/>
</dbReference>
<organism evidence="5 6">
    <name type="scientific">Adiantum capillus-veneris</name>
    <name type="common">Maidenhair fern</name>
    <dbReference type="NCBI Taxonomy" id="13818"/>
    <lineage>
        <taxon>Eukaryota</taxon>
        <taxon>Viridiplantae</taxon>
        <taxon>Streptophyta</taxon>
        <taxon>Embryophyta</taxon>
        <taxon>Tracheophyta</taxon>
        <taxon>Polypodiopsida</taxon>
        <taxon>Polypodiidae</taxon>
        <taxon>Polypodiales</taxon>
        <taxon>Pteridineae</taxon>
        <taxon>Pteridaceae</taxon>
        <taxon>Vittarioideae</taxon>
        <taxon>Adiantum</taxon>
    </lineage>
</organism>
<dbReference type="PANTHER" id="PTHR31499:SF11">
    <property type="entry name" value="MYB FAMILY TRANSCRIPTION FACTOR PHL8"/>
    <property type="match status" value="1"/>
</dbReference>
<dbReference type="EMBL" id="JABFUD020000019">
    <property type="protein sequence ID" value="KAI5064918.1"/>
    <property type="molecule type" value="Genomic_DNA"/>
</dbReference>
<protein>
    <recommendedName>
        <fullName evidence="4">HTH myb-type domain-containing protein</fullName>
    </recommendedName>
</protein>
<dbReference type="Pfam" id="PF00249">
    <property type="entry name" value="Myb_DNA-binding"/>
    <property type="match status" value="1"/>
</dbReference>
<dbReference type="AlphaFoldDB" id="A0A9D4UBD3"/>
<keyword evidence="3" id="KW-0539">Nucleus</keyword>
<dbReference type="InterPro" id="IPR001005">
    <property type="entry name" value="SANT/Myb"/>
</dbReference>
<dbReference type="InterPro" id="IPR009057">
    <property type="entry name" value="Homeodomain-like_sf"/>
</dbReference>
<proteinExistence type="predicted"/>
<dbReference type="GO" id="GO:0003677">
    <property type="term" value="F:DNA binding"/>
    <property type="evidence" value="ECO:0007669"/>
    <property type="project" value="InterPro"/>
</dbReference>
<evidence type="ECO:0000313" key="5">
    <source>
        <dbReference type="EMBL" id="KAI5064918.1"/>
    </source>
</evidence>
<dbReference type="PROSITE" id="PS51294">
    <property type="entry name" value="HTH_MYB"/>
    <property type="match status" value="1"/>
</dbReference>
<dbReference type="NCBIfam" id="TIGR01557">
    <property type="entry name" value="myb_SHAQKYF"/>
    <property type="match status" value="1"/>
</dbReference>
<accession>A0A9D4UBD3</accession>
<evidence type="ECO:0000256" key="1">
    <source>
        <dbReference type="ARBA" id="ARBA00023015"/>
    </source>
</evidence>
<dbReference type="InterPro" id="IPR006447">
    <property type="entry name" value="Myb_dom_plants"/>
</dbReference>
<dbReference type="OrthoDB" id="551907at2759"/>
<dbReference type="InterPro" id="IPR046955">
    <property type="entry name" value="PHR1-like"/>
</dbReference>
<sequence>MPALPSSSPHPWLPLKPAAIGTRHCHLLRKQMNGMDTCQHVTGPFCPPHLTKPLATQMPSAINSEGGAFFLSTDPKPRLRWTAELHERFVDAVDQLGGAEKATPKLVMKLMNVKGLTLYHLKSHLQKYRLGKHSIKDGHLGGGQAILAGASELPSMPLSNQAGPHKMPITEALHIQVEVQRKLQEQLEVQRRLQVRIEAQGRYLQSILEKAQETLAGQPISSMELGIAQAELSELAAKVCVDIPTGTLGRHDTTEECDSGAMAECSFESCLTNMAQRERLECADHGDSHWFSKKRSRLFVTDVGSDEHLKGLNDLQQDNNMNTPGCLSLRMSQTEGLGHHPHKRVLVDTAEDAKYGEERPLFSKAPVNVGTFDMKNEFRGRVSEAMNDSKGISTCTMAGRGLDLNIVDNASGGIDEETLVNC</sequence>
<reference evidence="5" key="1">
    <citation type="submission" date="2021-01" db="EMBL/GenBank/DDBJ databases">
        <title>Adiantum capillus-veneris genome.</title>
        <authorList>
            <person name="Fang Y."/>
            <person name="Liao Q."/>
        </authorList>
    </citation>
    <scope>NUCLEOTIDE SEQUENCE</scope>
    <source>
        <strain evidence="5">H3</strain>
        <tissue evidence="5">Leaf</tissue>
    </source>
</reference>
<dbReference type="InterPro" id="IPR025756">
    <property type="entry name" value="Myb_CC_LHEQLE"/>
</dbReference>
<gene>
    <name evidence="5" type="ORF">GOP47_0019613</name>
</gene>
<evidence type="ECO:0000313" key="6">
    <source>
        <dbReference type="Proteomes" id="UP000886520"/>
    </source>
</evidence>
<feature type="domain" description="HTH myb-type" evidence="4">
    <location>
        <begin position="73"/>
        <end position="133"/>
    </location>
</feature>
<keyword evidence="2" id="KW-0804">Transcription</keyword>